<protein>
    <submittedName>
        <fullName evidence="1">Uncharacterized protein</fullName>
    </submittedName>
</protein>
<dbReference type="AlphaFoldDB" id="A0A0C2ZCT5"/>
<organism evidence="1 2">
    <name type="scientific">Scleroderma citrinum Foug A</name>
    <dbReference type="NCBI Taxonomy" id="1036808"/>
    <lineage>
        <taxon>Eukaryota</taxon>
        <taxon>Fungi</taxon>
        <taxon>Dikarya</taxon>
        <taxon>Basidiomycota</taxon>
        <taxon>Agaricomycotina</taxon>
        <taxon>Agaricomycetes</taxon>
        <taxon>Agaricomycetidae</taxon>
        <taxon>Boletales</taxon>
        <taxon>Sclerodermatineae</taxon>
        <taxon>Sclerodermataceae</taxon>
        <taxon>Scleroderma</taxon>
    </lineage>
</organism>
<dbReference type="Proteomes" id="UP000053989">
    <property type="component" value="Unassembled WGS sequence"/>
</dbReference>
<evidence type="ECO:0000313" key="2">
    <source>
        <dbReference type="Proteomes" id="UP000053989"/>
    </source>
</evidence>
<reference evidence="1 2" key="1">
    <citation type="submission" date="2014-04" db="EMBL/GenBank/DDBJ databases">
        <authorList>
            <consortium name="DOE Joint Genome Institute"/>
            <person name="Kuo A."/>
            <person name="Kohler A."/>
            <person name="Nagy L.G."/>
            <person name="Floudas D."/>
            <person name="Copeland A."/>
            <person name="Barry K.W."/>
            <person name="Cichocki N."/>
            <person name="Veneault-Fourrey C."/>
            <person name="LaButti K."/>
            <person name="Lindquist E.A."/>
            <person name="Lipzen A."/>
            <person name="Lundell T."/>
            <person name="Morin E."/>
            <person name="Murat C."/>
            <person name="Sun H."/>
            <person name="Tunlid A."/>
            <person name="Henrissat B."/>
            <person name="Grigoriev I.V."/>
            <person name="Hibbett D.S."/>
            <person name="Martin F."/>
            <person name="Nordberg H.P."/>
            <person name="Cantor M.N."/>
            <person name="Hua S.X."/>
        </authorList>
    </citation>
    <scope>NUCLEOTIDE SEQUENCE [LARGE SCALE GENOMIC DNA]</scope>
    <source>
        <strain evidence="1 2">Foug A</strain>
    </source>
</reference>
<feature type="non-terminal residue" evidence="1">
    <location>
        <position position="134"/>
    </location>
</feature>
<keyword evidence="2" id="KW-1185">Reference proteome</keyword>
<gene>
    <name evidence="1" type="ORF">SCLCIDRAFT_1217535</name>
</gene>
<sequence length="134" mass="14961">MAMPERRRQANKQRGNRTMEFLNGGTREHANSLINKGPFFAVGSDRMSWTKHKRRGQSFASAITNEGEAPHLTHMSDFDSTLRLGPSAGITRSWGKECFECSSSESLFHRGLLLKITSEALIFTACSCHLKIGM</sequence>
<name>A0A0C2ZCT5_9AGAM</name>
<dbReference type="HOGENOM" id="CLU_1901321_0_0_1"/>
<evidence type="ECO:0000313" key="1">
    <source>
        <dbReference type="EMBL" id="KIM59588.1"/>
    </source>
</evidence>
<reference evidence="2" key="2">
    <citation type="submission" date="2015-01" db="EMBL/GenBank/DDBJ databases">
        <title>Evolutionary Origins and Diversification of the Mycorrhizal Mutualists.</title>
        <authorList>
            <consortium name="DOE Joint Genome Institute"/>
            <consortium name="Mycorrhizal Genomics Consortium"/>
            <person name="Kohler A."/>
            <person name="Kuo A."/>
            <person name="Nagy L.G."/>
            <person name="Floudas D."/>
            <person name="Copeland A."/>
            <person name="Barry K.W."/>
            <person name="Cichocki N."/>
            <person name="Veneault-Fourrey C."/>
            <person name="LaButti K."/>
            <person name="Lindquist E.A."/>
            <person name="Lipzen A."/>
            <person name="Lundell T."/>
            <person name="Morin E."/>
            <person name="Murat C."/>
            <person name="Riley R."/>
            <person name="Ohm R."/>
            <person name="Sun H."/>
            <person name="Tunlid A."/>
            <person name="Henrissat B."/>
            <person name="Grigoriev I.V."/>
            <person name="Hibbett D.S."/>
            <person name="Martin F."/>
        </authorList>
    </citation>
    <scope>NUCLEOTIDE SEQUENCE [LARGE SCALE GENOMIC DNA]</scope>
    <source>
        <strain evidence="2">Foug A</strain>
    </source>
</reference>
<dbReference type="InParanoid" id="A0A0C2ZCT5"/>
<proteinExistence type="predicted"/>
<dbReference type="EMBL" id="KN822071">
    <property type="protein sequence ID" value="KIM59588.1"/>
    <property type="molecule type" value="Genomic_DNA"/>
</dbReference>
<accession>A0A0C2ZCT5</accession>